<sequence>KRPIDSIGGRFIKRSIDLDENVFIKRPIDSIGSSFMKRPTELTNSVLDMNRNGSIDNLYFMRSLDSLRNSRIKRGRFNYHDDSDFNRRPNTSWMAYMKRPIDSIGSSFIKK</sequence>
<dbReference type="EMBL" id="HACG01008792">
    <property type="protein sequence ID" value="CEK55657.1"/>
    <property type="molecule type" value="Transcribed_RNA"/>
</dbReference>
<reference evidence="1" key="1">
    <citation type="submission" date="2014-12" db="EMBL/GenBank/DDBJ databases">
        <title>Insight into the proteome of Arion vulgaris.</title>
        <authorList>
            <person name="Aradska J."/>
            <person name="Bulat T."/>
            <person name="Smidak R."/>
            <person name="Sarate P."/>
            <person name="Gangsoo J."/>
            <person name="Sialana F."/>
            <person name="Bilban M."/>
            <person name="Lubec G."/>
        </authorList>
    </citation>
    <scope>NUCLEOTIDE SEQUENCE</scope>
    <source>
        <tissue evidence="1">Skin</tissue>
    </source>
</reference>
<organism evidence="1">
    <name type="scientific">Arion vulgaris</name>
    <dbReference type="NCBI Taxonomy" id="1028688"/>
    <lineage>
        <taxon>Eukaryota</taxon>
        <taxon>Metazoa</taxon>
        <taxon>Spiralia</taxon>
        <taxon>Lophotrochozoa</taxon>
        <taxon>Mollusca</taxon>
        <taxon>Gastropoda</taxon>
        <taxon>Heterobranchia</taxon>
        <taxon>Euthyneura</taxon>
        <taxon>Panpulmonata</taxon>
        <taxon>Eupulmonata</taxon>
        <taxon>Stylommatophora</taxon>
        <taxon>Helicina</taxon>
        <taxon>Arionoidea</taxon>
        <taxon>Arionidae</taxon>
        <taxon>Arion</taxon>
    </lineage>
</organism>
<dbReference type="AlphaFoldDB" id="A0A0B6YHI2"/>
<evidence type="ECO:0000313" key="1">
    <source>
        <dbReference type="EMBL" id="CEK55657.1"/>
    </source>
</evidence>
<proteinExistence type="predicted"/>
<protein>
    <submittedName>
        <fullName evidence="1">Uncharacterized protein</fullName>
    </submittedName>
</protein>
<accession>A0A0B6YHI2</accession>
<feature type="non-terminal residue" evidence="1">
    <location>
        <position position="1"/>
    </location>
</feature>
<name>A0A0B6YHI2_9EUPU</name>
<gene>
    <name evidence="1" type="primary">ORF25725</name>
</gene>